<dbReference type="InterPro" id="IPR029063">
    <property type="entry name" value="SAM-dependent_MTases_sf"/>
</dbReference>
<dbReference type="GO" id="GO:0032259">
    <property type="term" value="P:methylation"/>
    <property type="evidence" value="ECO:0007669"/>
    <property type="project" value="UniProtKB-KW"/>
</dbReference>
<keyword evidence="2" id="KW-0489">Methyltransferase</keyword>
<dbReference type="Pfam" id="PF08241">
    <property type="entry name" value="Methyltransf_11"/>
    <property type="match status" value="1"/>
</dbReference>
<accession>A0A3N9US06</accession>
<dbReference type="GO" id="GO:0008757">
    <property type="term" value="F:S-adenosylmethionine-dependent methyltransferase activity"/>
    <property type="evidence" value="ECO:0007669"/>
    <property type="project" value="InterPro"/>
</dbReference>
<evidence type="ECO:0000313" key="3">
    <source>
        <dbReference type="Proteomes" id="UP000274033"/>
    </source>
</evidence>
<dbReference type="InterPro" id="IPR013216">
    <property type="entry name" value="Methyltransf_11"/>
</dbReference>
<name>A0A3N9US06_9BACI</name>
<dbReference type="SUPFAM" id="SSF53335">
    <property type="entry name" value="S-adenosyl-L-methionine-dependent methyltransferases"/>
    <property type="match status" value="1"/>
</dbReference>
<keyword evidence="3" id="KW-1185">Reference proteome</keyword>
<dbReference type="AlphaFoldDB" id="A0A3N9US06"/>
<dbReference type="Proteomes" id="UP000274033">
    <property type="component" value="Unassembled WGS sequence"/>
</dbReference>
<reference evidence="2 3" key="1">
    <citation type="journal article" date="2013" name="J. Microbiol.">
        <title>Lysinibacillus chungkukjangi sp. nov., isolated from Chungkukjang, Korean fermented soybean food.</title>
        <authorList>
            <person name="Kim S.J."/>
            <person name="Jang Y.H."/>
            <person name="Hamada M."/>
            <person name="Ahn J.H."/>
            <person name="Weon H.Y."/>
            <person name="Suzuki K."/>
            <person name="Whang K.S."/>
            <person name="Kwon S.W."/>
        </authorList>
    </citation>
    <scope>NUCLEOTIDE SEQUENCE [LARGE SCALE GENOMIC DNA]</scope>
    <source>
        <strain evidence="2 3">MCCC 1A12701</strain>
    </source>
</reference>
<dbReference type="PANTHER" id="PTHR43861">
    <property type="entry name" value="TRANS-ACONITATE 2-METHYLTRANSFERASE-RELATED"/>
    <property type="match status" value="1"/>
</dbReference>
<dbReference type="RefSeq" id="WP_124763624.1">
    <property type="nucleotide sequence ID" value="NZ_JAFBDY010000003.1"/>
</dbReference>
<dbReference type="OrthoDB" id="9760689at2"/>
<feature type="domain" description="Methyltransferase type 11" evidence="1">
    <location>
        <begin position="41"/>
        <end position="130"/>
    </location>
</feature>
<comment type="caution">
    <text evidence="2">The sequence shown here is derived from an EMBL/GenBank/DDBJ whole genome shotgun (WGS) entry which is preliminary data.</text>
</comment>
<dbReference type="Gene3D" id="3.40.50.150">
    <property type="entry name" value="Vaccinia Virus protein VP39"/>
    <property type="match status" value="1"/>
</dbReference>
<sequence length="256" mass="28814">MIQTSKDNWNANLYDQSHSFVSKYGNSLVELLAPKEGERILDLGCGTGDLANKLDGQGVTVVGIDKSENMIAQAKSKYSTIHFSVKDATNLEYMNEFDAVFSNATLHWVKPPSKALACIYKSIKKGGRFVAEFGGKGNVQLITNEIVKQIINEGIEFKPENNPWYFPSIGQYAALMEEVGFRVTFAQHYDRPTPLVGEDGLSNWIHMFGSQFFTGIEEEQQFKIIARIEDALRPVLYQEGTWVADYKRIRVIGVKE</sequence>
<dbReference type="PANTHER" id="PTHR43861:SF1">
    <property type="entry name" value="TRANS-ACONITATE 2-METHYLTRANSFERASE"/>
    <property type="match status" value="1"/>
</dbReference>
<dbReference type="EMBL" id="RRCT01000004">
    <property type="protein sequence ID" value="RQW75322.1"/>
    <property type="molecule type" value="Genomic_DNA"/>
</dbReference>
<proteinExistence type="predicted"/>
<protein>
    <submittedName>
        <fullName evidence="2">Class I SAM-dependent methyltransferase</fullName>
    </submittedName>
</protein>
<evidence type="ECO:0000259" key="1">
    <source>
        <dbReference type="Pfam" id="PF08241"/>
    </source>
</evidence>
<organism evidence="2 3">
    <name type="scientific">Lysinibacillus composti</name>
    <dbReference type="NCBI Taxonomy" id="720633"/>
    <lineage>
        <taxon>Bacteria</taxon>
        <taxon>Bacillati</taxon>
        <taxon>Bacillota</taxon>
        <taxon>Bacilli</taxon>
        <taxon>Bacillales</taxon>
        <taxon>Bacillaceae</taxon>
        <taxon>Lysinibacillus</taxon>
    </lineage>
</organism>
<keyword evidence="2" id="KW-0808">Transferase</keyword>
<gene>
    <name evidence="2" type="ORF">EBB45_06110</name>
</gene>
<dbReference type="CDD" id="cd02440">
    <property type="entry name" value="AdoMet_MTases"/>
    <property type="match status" value="1"/>
</dbReference>
<evidence type="ECO:0000313" key="2">
    <source>
        <dbReference type="EMBL" id="RQW75322.1"/>
    </source>
</evidence>